<keyword evidence="3" id="KW-1185">Reference proteome</keyword>
<reference evidence="2 3" key="1">
    <citation type="submission" date="2023-01" db="EMBL/GenBank/DDBJ databases">
        <title>Xanthomonas hawaiianensis sp. nov. isolated from Araceae family in Hawaii.</title>
        <authorList>
            <person name="Chunag S.-C."/>
            <person name="Dobhal S."/>
            <person name="Alvarez A."/>
            <person name="Arif M."/>
        </authorList>
    </citation>
    <scope>NUCLEOTIDE SEQUENCE [LARGE SCALE GENOMIC DNA]</scope>
    <source>
        <strain evidence="2 3">A2111</strain>
    </source>
</reference>
<evidence type="ECO:0000313" key="2">
    <source>
        <dbReference type="EMBL" id="MDS9994480.1"/>
    </source>
</evidence>
<dbReference type="Proteomes" id="UP001260534">
    <property type="component" value="Unassembled WGS sequence"/>
</dbReference>
<name>A0ABU2I8L1_9XANT</name>
<dbReference type="PROSITE" id="PS51257">
    <property type="entry name" value="PROKAR_LIPOPROTEIN"/>
    <property type="match status" value="1"/>
</dbReference>
<dbReference type="RefSeq" id="WP_209229582.1">
    <property type="nucleotide sequence ID" value="NZ_JAGHXG010000004.1"/>
</dbReference>
<feature type="signal peptide" evidence="1">
    <location>
        <begin position="1"/>
        <end position="21"/>
    </location>
</feature>
<dbReference type="EMBL" id="JAQMHB010000001">
    <property type="protein sequence ID" value="MDS9994480.1"/>
    <property type="molecule type" value="Genomic_DNA"/>
</dbReference>
<feature type="chain" id="PRO_5045528625" evidence="1">
    <location>
        <begin position="22"/>
        <end position="313"/>
    </location>
</feature>
<comment type="caution">
    <text evidence="2">The sequence shown here is derived from an EMBL/GenBank/DDBJ whole genome shotgun (WGS) entry which is preliminary data.</text>
</comment>
<proteinExistence type="predicted"/>
<gene>
    <name evidence="2" type="ORF">PNQ69_17075</name>
</gene>
<protein>
    <submittedName>
        <fullName evidence="2">Uncharacterized protein</fullName>
    </submittedName>
</protein>
<evidence type="ECO:0000256" key="1">
    <source>
        <dbReference type="SAM" id="SignalP"/>
    </source>
</evidence>
<organism evidence="2 3">
    <name type="scientific">Xanthomonas hawaiiensis</name>
    <dbReference type="NCBI Taxonomy" id="3003247"/>
    <lineage>
        <taxon>Bacteria</taxon>
        <taxon>Pseudomonadati</taxon>
        <taxon>Pseudomonadota</taxon>
        <taxon>Gammaproteobacteria</taxon>
        <taxon>Lysobacterales</taxon>
        <taxon>Lysobacteraceae</taxon>
        <taxon>Xanthomonas</taxon>
    </lineage>
</organism>
<sequence length="313" mass="34093">MKKTLAGLFSILFACSFFAKAEDTASVCNGCSNQALRFQAQDLGNGHHYFWDFTNRKLTHYLTQGITTPYAHVQKNSTSFASKISVTVIPLTSEDSQLLNYGLELYDATGTTDIRHTVVSDFDIPTASAQSKFRAASETTRKMTAFDAVTTPAYREAAININFNRNNLGFFYWAQDRTRVALSTLTNFVAITGLKTPFTIVNNIQFPDGSYFQVGWDFNARAYSYLKGSAHDAAGNRIPENTVDASGGIGGSTNYVYLNTVTGVTTGGEMVDHLDALGVKWNTPPGVPVNQGFIIACSATPSGTMCTIQPLTR</sequence>
<accession>A0ABU2I8L1</accession>
<keyword evidence="1" id="KW-0732">Signal</keyword>
<evidence type="ECO:0000313" key="3">
    <source>
        <dbReference type="Proteomes" id="UP001260534"/>
    </source>
</evidence>